<reference evidence="3" key="1">
    <citation type="submission" date="2016-11" db="UniProtKB">
        <authorList>
            <consortium name="WormBaseParasite"/>
        </authorList>
    </citation>
    <scope>IDENTIFICATION</scope>
</reference>
<evidence type="ECO:0000313" key="3">
    <source>
        <dbReference type="WBParaSite" id="MhA1_Contig413.frz3.gene19"/>
    </source>
</evidence>
<protein>
    <submittedName>
        <fullName evidence="3">Uncharacterized protein</fullName>
    </submittedName>
</protein>
<dbReference type="AlphaFoldDB" id="A0A1I8BRF5"/>
<name>A0A1I8BRF5_MELHA</name>
<accession>A0A1I8BRF5</accession>
<dbReference type="Proteomes" id="UP000095281">
    <property type="component" value="Unplaced"/>
</dbReference>
<keyword evidence="2" id="KW-1185">Reference proteome</keyword>
<dbReference type="WBParaSite" id="MhA1_Contig413.frz3.gene19">
    <property type="protein sequence ID" value="MhA1_Contig413.frz3.gene19"/>
    <property type="gene ID" value="MhA1_Contig413.frz3.gene19"/>
</dbReference>
<evidence type="ECO:0000256" key="1">
    <source>
        <dbReference type="SAM" id="MobiDB-lite"/>
    </source>
</evidence>
<evidence type="ECO:0000313" key="2">
    <source>
        <dbReference type="Proteomes" id="UP000095281"/>
    </source>
</evidence>
<proteinExistence type="predicted"/>
<organism evidence="2 3">
    <name type="scientific">Meloidogyne hapla</name>
    <name type="common">Root-knot nematode worm</name>
    <dbReference type="NCBI Taxonomy" id="6305"/>
    <lineage>
        <taxon>Eukaryota</taxon>
        <taxon>Metazoa</taxon>
        <taxon>Ecdysozoa</taxon>
        <taxon>Nematoda</taxon>
        <taxon>Chromadorea</taxon>
        <taxon>Rhabditida</taxon>
        <taxon>Tylenchina</taxon>
        <taxon>Tylenchomorpha</taxon>
        <taxon>Tylenchoidea</taxon>
        <taxon>Meloidogynidae</taxon>
        <taxon>Meloidogyninae</taxon>
        <taxon>Meloidogyne</taxon>
    </lineage>
</organism>
<sequence length="148" mass="16741">MHQGESSQQGRQFEKGESSRAGGGGGEVSVQGDLHIYYESQNLFTVFLGIEIGESSQQGIVEDGNALHNRFNQINKKVLELLENYGNIPSPLYINHHLPSEILSLNNPNNSIREQYNNLILTYKYFIEANIMNIEYENNILQNIINAK</sequence>
<feature type="region of interest" description="Disordered" evidence="1">
    <location>
        <begin position="1"/>
        <end position="25"/>
    </location>
</feature>
<feature type="compositionally biased region" description="Polar residues" evidence="1">
    <location>
        <begin position="1"/>
        <end position="11"/>
    </location>
</feature>